<dbReference type="PROSITE" id="PS50914">
    <property type="entry name" value="BON"/>
    <property type="match status" value="1"/>
</dbReference>
<feature type="chain" id="PRO_5045818094" evidence="1">
    <location>
        <begin position="31"/>
        <end position="191"/>
    </location>
</feature>
<feature type="domain" description="BON" evidence="2">
    <location>
        <begin position="46"/>
        <end position="115"/>
    </location>
</feature>
<keyword evidence="4" id="KW-1185">Reference proteome</keyword>
<gene>
    <name evidence="3" type="ORF">M9405_00150</name>
</gene>
<dbReference type="RefSeq" id="WP_250223273.1">
    <property type="nucleotide sequence ID" value="NZ_CP097762.1"/>
</dbReference>
<evidence type="ECO:0000259" key="2">
    <source>
        <dbReference type="PROSITE" id="PS50914"/>
    </source>
</evidence>
<dbReference type="InterPro" id="IPR051686">
    <property type="entry name" value="Lipoprotein_DolP"/>
</dbReference>
<dbReference type="PANTHER" id="PTHR34606:SF4">
    <property type="entry name" value="OUTER MEMBRANE LIPOPROTEIN DOLP"/>
    <property type="match status" value="1"/>
</dbReference>
<reference evidence="3" key="1">
    <citation type="submission" date="2022-05" db="EMBL/GenBank/DDBJ databases">
        <title>Impact of host demography and evolutionary history on endosymbiont molecular evolution: a test in carpenter ants (Genus Camponotus) and their Blochmannia endosymbionts.</title>
        <authorList>
            <person name="Manthey J.D."/>
            <person name="Giron J.C."/>
            <person name="Hruska J.P."/>
        </authorList>
    </citation>
    <scope>NUCLEOTIDE SEQUENCE</scope>
    <source>
        <strain evidence="3">C-006</strain>
    </source>
</reference>
<evidence type="ECO:0000313" key="4">
    <source>
        <dbReference type="Proteomes" id="UP001056834"/>
    </source>
</evidence>
<dbReference type="InterPro" id="IPR007055">
    <property type="entry name" value="BON_dom"/>
</dbReference>
<name>A0ABY4ST47_9ENTR</name>
<proteinExistence type="predicted"/>
<protein>
    <submittedName>
        <fullName evidence="3">BON domain-containing protein</fullName>
    </submittedName>
</protein>
<organism evidence="3 4">
    <name type="scientific">Candidatus Blochmannia ocreatus</name>
    <name type="common">nom. nud.</name>
    <dbReference type="NCBI Taxonomy" id="251538"/>
    <lineage>
        <taxon>Bacteria</taxon>
        <taxon>Pseudomonadati</taxon>
        <taxon>Pseudomonadota</taxon>
        <taxon>Gammaproteobacteria</taxon>
        <taxon>Enterobacterales</taxon>
        <taxon>Enterobacteriaceae</taxon>
        <taxon>ant endosymbionts</taxon>
        <taxon>Candidatus Blochmanniella</taxon>
    </lineage>
</organism>
<dbReference type="EMBL" id="CP097762">
    <property type="protein sequence ID" value="URJ25142.1"/>
    <property type="molecule type" value="Genomic_DNA"/>
</dbReference>
<sequence>MNWLLLTTLLSIVTLQACCSSLLAVGTATAITTAWNDSRTLGTQLDDNIIAINITYSLYKNSHIRQAARIKNTVYHGDVLLTGQSLSSALTEDAIKIIREINGTKKIYNAIRKKSPINLQSILRDMWITNKIRFNIFLKDNIYSSDIKITTENKEVFLIGKITPEKENILREIIKQTAPTVSIIFIPYLHK</sequence>
<accession>A0ABY4ST47</accession>
<evidence type="ECO:0000313" key="3">
    <source>
        <dbReference type="EMBL" id="URJ25142.1"/>
    </source>
</evidence>
<dbReference type="Pfam" id="PF04972">
    <property type="entry name" value="BON"/>
    <property type="match status" value="2"/>
</dbReference>
<dbReference type="Proteomes" id="UP001056834">
    <property type="component" value="Chromosome"/>
</dbReference>
<keyword evidence="1" id="KW-0732">Signal</keyword>
<evidence type="ECO:0000256" key="1">
    <source>
        <dbReference type="SAM" id="SignalP"/>
    </source>
</evidence>
<feature type="signal peptide" evidence="1">
    <location>
        <begin position="1"/>
        <end position="30"/>
    </location>
</feature>
<dbReference type="PANTHER" id="PTHR34606">
    <property type="entry name" value="BON DOMAIN-CONTAINING PROTEIN"/>
    <property type="match status" value="1"/>
</dbReference>